<dbReference type="Pfam" id="PF13692">
    <property type="entry name" value="Glyco_trans_1_4"/>
    <property type="match status" value="1"/>
</dbReference>
<accession>D9PL86</accession>
<name>D9PL86_9ZZZZ</name>
<keyword evidence="2" id="KW-0808">Transferase</keyword>
<sequence>MNDNPIRILRVIARLNIGGPAIQAVTLGDLFSRGRFRTRLVCGQVGTHEGDMSYLASARQVDPVVLPTLGREISVLDDLNSFSGLRKMISEFRPHIIHTHTAKAGTLGRLAGISQNAQRIFGQKIKLVHTFHGHVFHSYFSPLKTYAFIKIERFLARFTDRIIVISSSQERDICETYKIAKSHQVQVVPLGFDLSGFEKLSPPAPRGVVSVGIIGRLAPVKNHRMLFEAVKSLKEQGAGDAFEFRVVGDGELREALTREATDLGIEKNIVFTGWQKQMPEVYRKLDAVVLTSLNEGTPVSLIEAMASARPVIATAVGGVRDRPWERLTLRQRLSPAPRFPPSILLGAVSLSNRSGP</sequence>
<gene>
    <name evidence="2" type="ORF">LDC_2309</name>
</gene>
<protein>
    <submittedName>
        <fullName evidence="2">Glycosyl transferase, group 1</fullName>
        <ecNumber evidence="2">2.4.-.-</ecNumber>
    </submittedName>
</protein>
<organism evidence="2">
    <name type="scientific">sediment metagenome</name>
    <dbReference type="NCBI Taxonomy" id="749907"/>
    <lineage>
        <taxon>unclassified sequences</taxon>
        <taxon>metagenomes</taxon>
        <taxon>ecological metagenomes</taxon>
    </lineage>
</organism>
<dbReference type="Gene3D" id="3.40.50.2000">
    <property type="entry name" value="Glycogen Phosphorylase B"/>
    <property type="match status" value="2"/>
</dbReference>
<dbReference type="AlphaFoldDB" id="D9PL86"/>
<keyword evidence="2" id="KW-0328">Glycosyltransferase</keyword>
<dbReference type="EMBL" id="ADZX01000699">
    <property type="protein sequence ID" value="EFK95679.1"/>
    <property type="molecule type" value="Genomic_DNA"/>
</dbReference>
<dbReference type="PANTHER" id="PTHR45947">
    <property type="entry name" value="SULFOQUINOVOSYL TRANSFERASE SQD2"/>
    <property type="match status" value="1"/>
</dbReference>
<dbReference type="EC" id="2.4.-.-" evidence="2"/>
<dbReference type="SUPFAM" id="SSF53756">
    <property type="entry name" value="UDP-Glycosyltransferase/glycogen phosphorylase"/>
    <property type="match status" value="1"/>
</dbReference>
<dbReference type="GO" id="GO:0016758">
    <property type="term" value="F:hexosyltransferase activity"/>
    <property type="evidence" value="ECO:0007669"/>
    <property type="project" value="TreeGrafter"/>
</dbReference>
<comment type="caution">
    <text evidence="2">The sequence shown here is derived from an EMBL/GenBank/DDBJ whole genome shotgun (WGS) entry which is preliminary data.</text>
</comment>
<evidence type="ECO:0000313" key="2">
    <source>
        <dbReference type="EMBL" id="EFK95679.1"/>
    </source>
</evidence>
<dbReference type="PANTHER" id="PTHR45947:SF3">
    <property type="entry name" value="SULFOQUINOVOSYL TRANSFERASE SQD2"/>
    <property type="match status" value="1"/>
</dbReference>
<dbReference type="Pfam" id="PF13439">
    <property type="entry name" value="Glyco_transf_4"/>
    <property type="match status" value="1"/>
</dbReference>
<proteinExistence type="predicted"/>
<reference evidence="2" key="2">
    <citation type="journal article" date="2011" name="Microb. Ecol.">
        <title>Taxonomic and Functional Metagenomic Profiling of the Microbial Community in the Anoxic Sediment of a Sub-saline Shallow Lake (Laguna de Carrizo, Central Spain).</title>
        <authorList>
            <person name="Ferrer M."/>
            <person name="Guazzaroni M.E."/>
            <person name="Richter M."/>
            <person name="Garcia-Salamanca A."/>
            <person name="Yarza P."/>
            <person name="Suarez-Suarez A."/>
            <person name="Solano J."/>
            <person name="Alcaide M."/>
            <person name="van Dillewijn P."/>
            <person name="Molina-Henares M.A."/>
            <person name="Lopez-Cortes N."/>
            <person name="Al-Ramahi Y."/>
            <person name="Guerrero C."/>
            <person name="Acosta A."/>
            <person name="de Eugenio L.I."/>
            <person name="Martinez V."/>
            <person name="Marques S."/>
            <person name="Rojo F."/>
            <person name="Santero E."/>
            <person name="Genilloud O."/>
            <person name="Perez-Perez J."/>
            <person name="Rossello-Mora R."/>
            <person name="Ramos J.L."/>
        </authorList>
    </citation>
    <scope>NUCLEOTIDE SEQUENCE</scope>
</reference>
<feature type="domain" description="Glycosyltransferase subfamily 4-like N-terminal" evidence="1">
    <location>
        <begin position="17"/>
        <end position="194"/>
    </location>
</feature>
<dbReference type="InterPro" id="IPR050194">
    <property type="entry name" value="Glycosyltransferase_grp1"/>
</dbReference>
<reference evidence="2" key="1">
    <citation type="submission" date="2010-07" db="EMBL/GenBank/DDBJ databases">
        <authorList>
            <consortium name="CONSOLIDER consortium CSD2007-00005"/>
            <person name="Guazzaroni M.-E."/>
            <person name="Richter M."/>
            <person name="Garcia-Salamanca A."/>
            <person name="Yarza P."/>
            <person name="Ferrer M."/>
        </authorList>
    </citation>
    <scope>NUCLEOTIDE SEQUENCE</scope>
</reference>
<evidence type="ECO:0000259" key="1">
    <source>
        <dbReference type="Pfam" id="PF13439"/>
    </source>
</evidence>
<dbReference type="InterPro" id="IPR028098">
    <property type="entry name" value="Glyco_trans_4-like_N"/>
</dbReference>